<keyword evidence="9" id="KW-1185">Reference proteome</keyword>
<dbReference type="Gene3D" id="1.20.1730.10">
    <property type="entry name" value="Sodium/glucose cotransporter"/>
    <property type="match status" value="1"/>
</dbReference>
<evidence type="ECO:0000256" key="3">
    <source>
        <dbReference type="ARBA" id="ARBA00022692"/>
    </source>
</evidence>
<feature type="transmembrane region" description="Helical" evidence="7">
    <location>
        <begin position="41"/>
        <end position="60"/>
    </location>
</feature>
<dbReference type="GO" id="GO:0005886">
    <property type="term" value="C:plasma membrane"/>
    <property type="evidence" value="ECO:0007669"/>
    <property type="project" value="TreeGrafter"/>
</dbReference>
<dbReference type="CDD" id="cd10329">
    <property type="entry name" value="SLC5sbd_SGLT1-like"/>
    <property type="match status" value="1"/>
</dbReference>
<evidence type="ECO:0000256" key="7">
    <source>
        <dbReference type="SAM" id="Phobius"/>
    </source>
</evidence>
<feature type="transmembrane region" description="Helical" evidence="7">
    <location>
        <begin position="545"/>
        <end position="562"/>
    </location>
</feature>
<evidence type="ECO:0000256" key="6">
    <source>
        <dbReference type="RuleBase" id="RU362091"/>
    </source>
</evidence>
<dbReference type="InterPro" id="IPR038377">
    <property type="entry name" value="Na/Glc_symporter_sf"/>
</dbReference>
<sequence>MDLSLGILDWSVIGLYFLVVFGVAGWATWTERQGEESSVDYFLAGRNVGWFVVGASLFASNIGSEHLIGLAGTGASSGVAVGQFEVLASLILLLLGWVFVPFYVKSGVYTMPEFLEKRYSSTARWYLAAISIIGYVLTKISVTIYAGGVVFEAIGVSFWTGAIIVVGVTGLYTVLGGLRAVLYTDLMQVFVLIGGALAVTLIGISELGGWGALTASVPGSFFDMWLPSDDPNFPWTGILFGAPILGVWYWCTDQFIVQRTLSAKNVDHARRGSIFAGYLKLLPVFIFVIPGVVAYALQQQGALQLEASDQALPVLVGTLLPIGLRGVVVAGLLAALMSSLSSVFNSCSTLVTWDVYRELKPEASERQLVWVGRISTVVLTLLGLAWIPFMQNVSEQLYTYLQSVQGYIAPPIAAVFLIGIFWRRVNANGAISTLLAGLVLGGSRLVLELINGANADGLPSGTAIEWIAEINFLHFAILLFVICVGILVVVSLLTDPPAEEKVRGITYGTAEAGEVEADEHAEPAAVAAADEDGALGSAAWRRVDLWLTVGLLLGVAALWFYFS</sequence>
<dbReference type="Pfam" id="PF00474">
    <property type="entry name" value="SSF"/>
    <property type="match status" value="1"/>
</dbReference>
<feature type="transmembrane region" description="Helical" evidence="7">
    <location>
        <begin position="233"/>
        <end position="251"/>
    </location>
</feature>
<feature type="transmembrane region" description="Helical" evidence="7">
    <location>
        <begin position="470"/>
        <end position="493"/>
    </location>
</feature>
<proteinExistence type="inferred from homology"/>
<evidence type="ECO:0000313" key="8">
    <source>
        <dbReference type="EMBL" id="PEN13429.1"/>
    </source>
</evidence>
<dbReference type="OrthoDB" id="9814523at2"/>
<evidence type="ECO:0000256" key="5">
    <source>
        <dbReference type="ARBA" id="ARBA00023136"/>
    </source>
</evidence>
<comment type="subcellular location">
    <subcellularLocation>
        <location evidence="1">Membrane</location>
        <topology evidence="1">Multi-pass membrane protein</topology>
    </subcellularLocation>
</comment>
<dbReference type="InterPro" id="IPR001734">
    <property type="entry name" value="Na/solute_symporter"/>
</dbReference>
<comment type="caution">
    <text evidence="8">The sequence shown here is derived from an EMBL/GenBank/DDBJ whole genome shotgun (WGS) entry which is preliminary data.</text>
</comment>
<dbReference type="RefSeq" id="WP_098075349.1">
    <property type="nucleotide sequence ID" value="NZ_PDEQ01000004.1"/>
</dbReference>
<dbReference type="PANTHER" id="PTHR11819">
    <property type="entry name" value="SOLUTE CARRIER FAMILY 5"/>
    <property type="match status" value="1"/>
</dbReference>
<organism evidence="8 9">
    <name type="scientific">Longibacter salinarum</name>
    <dbReference type="NCBI Taxonomy" id="1850348"/>
    <lineage>
        <taxon>Bacteria</taxon>
        <taxon>Pseudomonadati</taxon>
        <taxon>Rhodothermota</taxon>
        <taxon>Rhodothermia</taxon>
        <taxon>Rhodothermales</taxon>
        <taxon>Salisaetaceae</taxon>
        <taxon>Longibacter</taxon>
    </lineage>
</organism>
<comment type="similarity">
    <text evidence="2 6">Belongs to the sodium:solute symporter (SSF) (TC 2.A.21) family.</text>
</comment>
<feature type="transmembrane region" description="Helical" evidence="7">
    <location>
        <begin position="429"/>
        <end position="450"/>
    </location>
</feature>
<accession>A0A2A8CXG2</accession>
<feature type="transmembrane region" description="Helical" evidence="7">
    <location>
        <begin position="322"/>
        <end position="347"/>
    </location>
</feature>
<feature type="transmembrane region" description="Helical" evidence="7">
    <location>
        <begin position="189"/>
        <end position="213"/>
    </location>
</feature>
<feature type="transmembrane region" description="Helical" evidence="7">
    <location>
        <begin position="12"/>
        <end position="29"/>
    </location>
</feature>
<dbReference type="GO" id="GO:0005412">
    <property type="term" value="F:D-glucose:sodium symporter activity"/>
    <property type="evidence" value="ECO:0007669"/>
    <property type="project" value="TreeGrafter"/>
</dbReference>
<feature type="transmembrane region" description="Helical" evidence="7">
    <location>
        <begin position="272"/>
        <end position="297"/>
    </location>
</feature>
<feature type="transmembrane region" description="Helical" evidence="7">
    <location>
        <begin position="404"/>
        <end position="422"/>
    </location>
</feature>
<feature type="transmembrane region" description="Helical" evidence="7">
    <location>
        <begin position="158"/>
        <end position="182"/>
    </location>
</feature>
<feature type="transmembrane region" description="Helical" evidence="7">
    <location>
        <begin position="125"/>
        <end position="146"/>
    </location>
</feature>
<keyword evidence="3 7" id="KW-0812">Transmembrane</keyword>
<dbReference type="PROSITE" id="PS50283">
    <property type="entry name" value="NA_SOLUT_SYMP_3"/>
    <property type="match status" value="1"/>
</dbReference>
<dbReference type="PANTHER" id="PTHR11819:SF195">
    <property type="entry name" value="SODIUM_GLUCOSE COTRANSPORTER 4"/>
    <property type="match status" value="1"/>
</dbReference>
<reference evidence="8 9" key="1">
    <citation type="submission" date="2017-10" db="EMBL/GenBank/DDBJ databases">
        <title>Draft genome of Longibacter Salinarum.</title>
        <authorList>
            <person name="Goh K.M."/>
            <person name="Shamsir M.S."/>
            <person name="Lim S.W."/>
        </authorList>
    </citation>
    <scope>NUCLEOTIDE SEQUENCE [LARGE SCALE GENOMIC DNA]</scope>
    <source>
        <strain evidence="8 9">KCTC 52045</strain>
    </source>
</reference>
<name>A0A2A8CXG2_9BACT</name>
<dbReference type="EMBL" id="PDEQ01000004">
    <property type="protein sequence ID" value="PEN13429.1"/>
    <property type="molecule type" value="Genomic_DNA"/>
</dbReference>
<dbReference type="AlphaFoldDB" id="A0A2A8CXG2"/>
<feature type="transmembrane region" description="Helical" evidence="7">
    <location>
        <begin position="368"/>
        <end position="389"/>
    </location>
</feature>
<evidence type="ECO:0000256" key="4">
    <source>
        <dbReference type="ARBA" id="ARBA00022989"/>
    </source>
</evidence>
<gene>
    <name evidence="8" type="ORF">CRI94_08900</name>
</gene>
<dbReference type="Proteomes" id="UP000220102">
    <property type="component" value="Unassembled WGS sequence"/>
</dbReference>
<feature type="transmembrane region" description="Helical" evidence="7">
    <location>
        <begin position="80"/>
        <end position="104"/>
    </location>
</feature>
<evidence type="ECO:0000256" key="1">
    <source>
        <dbReference type="ARBA" id="ARBA00004141"/>
    </source>
</evidence>
<protein>
    <submittedName>
        <fullName evidence="8">Sodium transporter</fullName>
    </submittedName>
</protein>
<dbReference type="NCBIfam" id="TIGR00813">
    <property type="entry name" value="sss"/>
    <property type="match status" value="1"/>
</dbReference>
<evidence type="ECO:0000313" key="9">
    <source>
        <dbReference type="Proteomes" id="UP000220102"/>
    </source>
</evidence>
<keyword evidence="5 7" id="KW-0472">Membrane</keyword>
<keyword evidence="4 7" id="KW-1133">Transmembrane helix</keyword>
<evidence type="ECO:0000256" key="2">
    <source>
        <dbReference type="ARBA" id="ARBA00006434"/>
    </source>
</evidence>